<evidence type="ECO:0000313" key="3">
    <source>
        <dbReference type="Proteomes" id="UP000070133"/>
    </source>
</evidence>
<protein>
    <submittedName>
        <fullName evidence="2">Uncharacterized protein</fullName>
    </submittedName>
</protein>
<evidence type="ECO:0000313" key="2">
    <source>
        <dbReference type="EMBL" id="KXT06691.1"/>
    </source>
</evidence>
<proteinExistence type="predicted"/>
<feature type="compositionally biased region" description="Polar residues" evidence="1">
    <location>
        <begin position="234"/>
        <end position="259"/>
    </location>
</feature>
<reference evidence="2 3" key="1">
    <citation type="submission" date="2015-07" db="EMBL/GenBank/DDBJ databases">
        <title>Comparative genomics of the Sigatoka disease complex on banana suggests a link between parallel evolutionary changes in Pseudocercospora fijiensis and Pseudocercospora eumusae and increased virulence on the banana host.</title>
        <authorList>
            <person name="Chang T.-C."/>
            <person name="Salvucci A."/>
            <person name="Crous P.W."/>
            <person name="Stergiopoulos I."/>
        </authorList>
    </citation>
    <scope>NUCLEOTIDE SEQUENCE [LARGE SCALE GENOMIC DNA]</scope>
    <source>
        <strain evidence="2 3">CBS 114824</strain>
    </source>
</reference>
<dbReference type="Proteomes" id="UP000070133">
    <property type="component" value="Unassembled WGS sequence"/>
</dbReference>
<dbReference type="AlphaFoldDB" id="A0A139HW38"/>
<feature type="compositionally biased region" description="Low complexity" evidence="1">
    <location>
        <begin position="649"/>
        <end position="660"/>
    </location>
</feature>
<dbReference type="OrthoDB" id="5397628at2759"/>
<accession>A0A139HW38</accession>
<feature type="region of interest" description="Disordered" evidence="1">
    <location>
        <begin position="203"/>
        <end position="324"/>
    </location>
</feature>
<dbReference type="STRING" id="321146.A0A139HW38"/>
<feature type="compositionally biased region" description="Polar residues" evidence="1">
    <location>
        <begin position="272"/>
        <end position="287"/>
    </location>
</feature>
<feature type="compositionally biased region" description="Basic and acidic residues" evidence="1">
    <location>
        <begin position="30"/>
        <end position="63"/>
    </location>
</feature>
<feature type="compositionally biased region" description="Basic and acidic residues" evidence="1">
    <location>
        <begin position="692"/>
        <end position="746"/>
    </location>
</feature>
<feature type="region of interest" description="Disordered" evidence="1">
    <location>
        <begin position="583"/>
        <end position="746"/>
    </location>
</feature>
<organism evidence="2 3">
    <name type="scientific">Pseudocercospora eumusae</name>
    <dbReference type="NCBI Taxonomy" id="321146"/>
    <lineage>
        <taxon>Eukaryota</taxon>
        <taxon>Fungi</taxon>
        <taxon>Dikarya</taxon>
        <taxon>Ascomycota</taxon>
        <taxon>Pezizomycotina</taxon>
        <taxon>Dothideomycetes</taxon>
        <taxon>Dothideomycetidae</taxon>
        <taxon>Mycosphaerellales</taxon>
        <taxon>Mycosphaerellaceae</taxon>
        <taxon>Pseudocercospora</taxon>
    </lineage>
</organism>
<comment type="caution">
    <text evidence="2">The sequence shown here is derived from an EMBL/GenBank/DDBJ whole genome shotgun (WGS) entry which is preliminary data.</text>
</comment>
<name>A0A139HW38_9PEZI</name>
<keyword evidence="3" id="KW-1185">Reference proteome</keyword>
<sequence>MASDLNAEAIPSAYFRRTISMNSLPGVEPSRPDHVPEELPARSHKVECELEGARSEHETERKDWKRRIDAAEALAKTQLQEASSQHKLELETQRINAAQALEDARLQHENDRQNWMQQVAVQKSAHEKDLQDLRSKYDNDIENWKRQVAVERRKTLAATKKFQDEAIVEDAIAEDEAIVEDAIAEAEASRLRFPQYPRRYGASQARQEVTMNSSSSELGPNSSFDPWAFGRSSFGRSSQATSDQLNSSNYQPRTGSASRSPHKSRFYDNGKLITSPSKVTFGPSGSQRLARGTPNPMAPPGSALPKMNSSAPANQPAAGMGSPTLKRLHRSAFPATNPGTSDSFGQAGPAISQNLTRKRVCSISGSPSQQPAEFLRDFASPAPEEDRGSPKPPSQEDGWSPRPPSQGGVEEGANLSEPEVDSHSAAIQHAYSRIRIRRGSERVALDDQRISQELRDAVKKELVEATQKNDNLWAKCRSEFTLWKKARRPNIKTAADKQKWNKHPSGAACAAAIKGGFFDIRFPAGFPNGASLAELLPRPFFNRLLPFATPGTPLIQDLLHLGVICSLLYFAPQIQEYLQKERPNPAVPEQPQAEQDGDAPEVPGADEQVADQDDPELVARDNGVEDPINLNEDFFAGAAGRDQNGAGNGAPVAGPANGRPQRNVGAKKAKALARRDQRRAYNEFQRSQGEAQRARDAEGASEREKTQAIERERRKAVEAELHEKKAKDREQRREQERKDREQEMQRREQAIGLVREQLQEQHMINVYEVARQVGGDADDVWLEKILKAAGVLGKNADGSMTVATSLGWIVRVQQQDMLKAYEKAAAAIHDDDGDISYEDLATHLEAVLREKID</sequence>
<evidence type="ECO:0000256" key="1">
    <source>
        <dbReference type="SAM" id="MobiDB-lite"/>
    </source>
</evidence>
<feature type="region of interest" description="Disordered" evidence="1">
    <location>
        <begin position="22"/>
        <end position="63"/>
    </location>
</feature>
<gene>
    <name evidence="2" type="ORF">AC578_8554</name>
</gene>
<feature type="compositionally biased region" description="Low complexity" evidence="1">
    <location>
        <begin position="213"/>
        <end position="223"/>
    </location>
</feature>
<dbReference type="EMBL" id="LFZN01000005">
    <property type="protein sequence ID" value="KXT06691.1"/>
    <property type="molecule type" value="Genomic_DNA"/>
</dbReference>
<feature type="region of interest" description="Disordered" evidence="1">
    <location>
        <begin position="380"/>
        <end position="423"/>
    </location>
</feature>